<dbReference type="InterPro" id="IPR036979">
    <property type="entry name" value="CM_dom_sf"/>
</dbReference>
<dbReference type="SUPFAM" id="SSF48600">
    <property type="entry name" value="Chorismate mutase II"/>
    <property type="match status" value="1"/>
</dbReference>
<evidence type="ECO:0000256" key="1">
    <source>
        <dbReference type="ARBA" id="ARBA00000824"/>
    </source>
</evidence>
<dbReference type="GO" id="GO:0005737">
    <property type="term" value="C:cytoplasm"/>
    <property type="evidence" value="ECO:0007669"/>
    <property type="project" value="UniProtKB-SubCell"/>
</dbReference>
<dbReference type="InterPro" id="IPR008242">
    <property type="entry name" value="Chor_mutase/pphenate_deHydtase"/>
</dbReference>
<dbReference type="PROSITE" id="PS51171">
    <property type="entry name" value="PREPHENATE_DEHYDR_3"/>
    <property type="match status" value="1"/>
</dbReference>
<organism evidence="23 24">
    <name type="scientific">Chthoniobacter flavus Ellin428</name>
    <dbReference type="NCBI Taxonomy" id="497964"/>
    <lineage>
        <taxon>Bacteria</taxon>
        <taxon>Pseudomonadati</taxon>
        <taxon>Verrucomicrobiota</taxon>
        <taxon>Spartobacteria</taxon>
        <taxon>Chthoniobacterales</taxon>
        <taxon>Chthoniobacteraceae</taxon>
        <taxon>Chthoniobacter</taxon>
    </lineage>
</organism>
<keyword evidence="15" id="KW-0511">Multifunctional enzyme</keyword>
<keyword evidence="13" id="KW-0413">Isomerase</keyword>
<name>B4D7X9_9BACT</name>
<dbReference type="PROSITE" id="PS00858">
    <property type="entry name" value="PREPHENATE_DEHYDR_2"/>
    <property type="match status" value="1"/>
</dbReference>
<evidence type="ECO:0000256" key="2">
    <source>
        <dbReference type="ARBA" id="ARBA00002364"/>
    </source>
</evidence>
<dbReference type="InterPro" id="IPR045865">
    <property type="entry name" value="ACT-like_dom_sf"/>
</dbReference>
<feature type="site" description="Essential for prephenate dehydratase activity" evidence="19">
    <location>
        <position position="257"/>
    </location>
</feature>
<dbReference type="SMART" id="SM00830">
    <property type="entry name" value="CM_2"/>
    <property type="match status" value="1"/>
</dbReference>
<sequence>MKLTDIRRKIDAIDDQLLKLLNERADLVHEVGLVKRAEGSEIYAPEREEAVLRSLTEKNAQLQGRLPEKSIRAIYREIMSASLALEKDLTIAYFGPESTNTHQAARSKFGASVNYTPKTTISDVFDVVARGNADYGVVPIENSTEGAVNHTLDVFMESELRICAQVLMKIENHLVANIPREKIKRVYSHPQVFGQCRNWLRQNLPHVELIEVSSTARAAELAAGEADAAAITGPMAAETHGLQILAPSIQDIATNTTRFLVIGKTPSPPTGDDRTSLMFCVQDKPGALFHALEPFNRLKISMSKIESRPSKRKAWEYFFFVDIDGHASEEKVQQALEGLSQHCTFVKILGTYPKTLPT</sequence>
<dbReference type="Gene3D" id="3.30.70.260">
    <property type="match status" value="1"/>
</dbReference>
<dbReference type="FunCoup" id="B4D7X9">
    <property type="interactions" value="470"/>
</dbReference>
<evidence type="ECO:0000313" key="24">
    <source>
        <dbReference type="Proteomes" id="UP000005824"/>
    </source>
</evidence>
<protein>
    <recommendedName>
        <fullName evidence="8">Bifunctional chorismate mutase/prephenate dehydratase</fullName>
        <ecNumber evidence="7">4.2.1.51</ecNumber>
        <ecNumber evidence="6">5.4.99.5</ecNumber>
    </recommendedName>
    <alternativeName>
        <fullName evidence="17">Chorismate mutase-prephenate dehydratase</fullName>
    </alternativeName>
    <alternativeName>
        <fullName evidence="16">p-protein</fullName>
    </alternativeName>
</protein>
<dbReference type="GO" id="GO:0046417">
    <property type="term" value="P:chorismate metabolic process"/>
    <property type="evidence" value="ECO:0007669"/>
    <property type="project" value="InterPro"/>
</dbReference>
<comment type="function">
    <text evidence="2">Catalyzes the Claisen rearrangement of chorismate to prephenate and the decarboxylation/dehydration of prephenate to phenylpyruvate.</text>
</comment>
<evidence type="ECO:0000256" key="4">
    <source>
        <dbReference type="ARBA" id="ARBA00004741"/>
    </source>
</evidence>
<dbReference type="Pfam" id="PF01842">
    <property type="entry name" value="ACT"/>
    <property type="match status" value="1"/>
</dbReference>
<dbReference type="PANTHER" id="PTHR21022:SF19">
    <property type="entry name" value="PREPHENATE DEHYDRATASE-RELATED"/>
    <property type="match status" value="1"/>
</dbReference>
<accession>B4D7X9</accession>
<dbReference type="InterPro" id="IPR036263">
    <property type="entry name" value="Chorismate_II_sf"/>
</dbReference>
<dbReference type="PROSITE" id="PS51168">
    <property type="entry name" value="CHORISMATE_MUT_2"/>
    <property type="match status" value="1"/>
</dbReference>
<dbReference type="GO" id="GO:0009094">
    <property type="term" value="P:L-phenylalanine biosynthetic process"/>
    <property type="evidence" value="ECO:0007669"/>
    <property type="project" value="UniProtKB-UniPathway"/>
</dbReference>
<evidence type="ECO:0000259" key="22">
    <source>
        <dbReference type="PROSITE" id="PS51671"/>
    </source>
</evidence>
<dbReference type="PIRSF" id="PIRSF001500">
    <property type="entry name" value="Chor_mut_pdt_Ppr"/>
    <property type="match status" value="1"/>
</dbReference>
<evidence type="ECO:0000256" key="15">
    <source>
        <dbReference type="ARBA" id="ARBA00023268"/>
    </source>
</evidence>
<proteinExistence type="predicted"/>
<dbReference type="EC" id="5.4.99.5" evidence="6"/>
<dbReference type="NCBIfam" id="TIGR01807">
    <property type="entry name" value="CM_P2"/>
    <property type="match status" value="1"/>
</dbReference>
<feature type="domain" description="Prephenate dehydratase" evidence="21">
    <location>
        <begin position="90"/>
        <end position="264"/>
    </location>
</feature>
<dbReference type="PANTHER" id="PTHR21022">
    <property type="entry name" value="PREPHENATE DEHYDRATASE P PROTEIN"/>
    <property type="match status" value="1"/>
</dbReference>
<dbReference type="InterPro" id="IPR002701">
    <property type="entry name" value="CM_II_prokaryot"/>
</dbReference>
<evidence type="ECO:0000256" key="19">
    <source>
        <dbReference type="PIRSR" id="PIRSR001500-2"/>
    </source>
</evidence>
<keyword evidence="11" id="KW-0057">Aromatic amino acid biosynthesis</keyword>
<evidence type="ECO:0000259" key="21">
    <source>
        <dbReference type="PROSITE" id="PS51171"/>
    </source>
</evidence>
<comment type="catalytic activity">
    <reaction evidence="18">
        <text>prephenate + H(+) = 3-phenylpyruvate + CO2 + H2O</text>
        <dbReference type="Rhea" id="RHEA:21648"/>
        <dbReference type="ChEBI" id="CHEBI:15377"/>
        <dbReference type="ChEBI" id="CHEBI:15378"/>
        <dbReference type="ChEBI" id="CHEBI:16526"/>
        <dbReference type="ChEBI" id="CHEBI:18005"/>
        <dbReference type="ChEBI" id="CHEBI:29934"/>
        <dbReference type="EC" id="4.2.1.51"/>
    </reaction>
</comment>
<dbReference type="AlphaFoldDB" id="B4D7X9"/>
<dbReference type="InterPro" id="IPR010957">
    <property type="entry name" value="G/b/e-P-prot_chorismate_mutase"/>
</dbReference>
<reference evidence="23 24" key="1">
    <citation type="journal article" date="2011" name="J. Bacteriol.">
        <title>Genome sequence of Chthoniobacter flavus Ellin428, an aerobic heterotrophic soil bacterium.</title>
        <authorList>
            <person name="Kant R."/>
            <person name="van Passel M.W."/>
            <person name="Palva A."/>
            <person name="Lucas S."/>
            <person name="Lapidus A."/>
            <person name="Glavina Del Rio T."/>
            <person name="Dalin E."/>
            <person name="Tice H."/>
            <person name="Bruce D."/>
            <person name="Goodwin L."/>
            <person name="Pitluck S."/>
            <person name="Larimer F.W."/>
            <person name="Land M.L."/>
            <person name="Hauser L."/>
            <person name="Sangwan P."/>
            <person name="de Vos W.M."/>
            <person name="Janssen P.H."/>
            <person name="Smidt H."/>
        </authorList>
    </citation>
    <scope>NUCLEOTIDE SEQUENCE [LARGE SCALE GENOMIC DNA]</scope>
    <source>
        <strain evidence="23 24">Ellin428</strain>
    </source>
</reference>
<dbReference type="CDD" id="cd13630">
    <property type="entry name" value="PBP2_PDT_1"/>
    <property type="match status" value="1"/>
</dbReference>
<keyword evidence="24" id="KW-1185">Reference proteome</keyword>
<evidence type="ECO:0000256" key="6">
    <source>
        <dbReference type="ARBA" id="ARBA00012404"/>
    </source>
</evidence>
<dbReference type="EMBL" id="ABVL01000019">
    <property type="protein sequence ID" value="EDY17502.1"/>
    <property type="molecule type" value="Genomic_DNA"/>
</dbReference>
<evidence type="ECO:0000259" key="20">
    <source>
        <dbReference type="PROSITE" id="PS51168"/>
    </source>
</evidence>
<evidence type="ECO:0000256" key="9">
    <source>
        <dbReference type="ARBA" id="ARBA00022490"/>
    </source>
</evidence>
<dbReference type="STRING" id="497964.CfE428DRAFT_5019"/>
<dbReference type="FunFam" id="3.40.190.10:FF:000034">
    <property type="entry name" value="Chorismate mutase/prephenate dehydratase"/>
    <property type="match status" value="1"/>
</dbReference>
<evidence type="ECO:0000256" key="3">
    <source>
        <dbReference type="ARBA" id="ARBA00004496"/>
    </source>
</evidence>
<dbReference type="Pfam" id="PF01817">
    <property type="entry name" value="CM_2"/>
    <property type="match status" value="1"/>
</dbReference>
<evidence type="ECO:0000256" key="5">
    <source>
        <dbReference type="ARBA" id="ARBA00004817"/>
    </source>
</evidence>
<dbReference type="InterPro" id="IPR018528">
    <property type="entry name" value="Preph_deHydtase_CS"/>
</dbReference>
<dbReference type="PROSITE" id="PS51671">
    <property type="entry name" value="ACT"/>
    <property type="match status" value="1"/>
</dbReference>
<dbReference type="Pfam" id="PF00800">
    <property type="entry name" value="PDT"/>
    <property type="match status" value="1"/>
</dbReference>
<evidence type="ECO:0000256" key="16">
    <source>
        <dbReference type="ARBA" id="ARBA00031175"/>
    </source>
</evidence>
<evidence type="ECO:0000256" key="11">
    <source>
        <dbReference type="ARBA" id="ARBA00023141"/>
    </source>
</evidence>
<evidence type="ECO:0000256" key="14">
    <source>
        <dbReference type="ARBA" id="ARBA00023239"/>
    </source>
</evidence>
<evidence type="ECO:0000313" key="23">
    <source>
        <dbReference type="EMBL" id="EDY17502.1"/>
    </source>
</evidence>
<dbReference type="UniPathway" id="UPA00120">
    <property type="reaction ID" value="UER00203"/>
</dbReference>
<dbReference type="UniPathway" id="UPA00121">
    <property type="reaction ID" value="UER00345"/>
</dbReference>
<dbReference type="InterPro" id="IPR001086">
    <property type="entry name" value="Preph_deHydtase"/>
</dbReference>
<evidence type="ECO:0000256" key="10">
    <source>
        <dbReference type="ARBA" id="ARBA00022605"/>
    </source>
</evidence>
<dbReference type="NCBIfam" id="NF008865">
    <property type="entry name" value="PRK11898.1"/>
    <property type="match status" value="1"/>
</dbReference>
<feature type="domain" description="Chorismate mutase" evidence="20">
    <location>
        <begin position="1"/>
        <end position="90"/>
    </location>
</feature>
<dbReference type="Gene3D" id="1.20.59.10">
    <property type="entry name" value="Chorismate mutase"/>
    <property type="match status" value="1"/>
</dbReference>
<evidence type="ECO:0000256" key="13">
    <source>
        <dbReference type="ARBA" id="ARBA00023235"/>
    </source>
</evidence>
<evidence type="ECO:0000256" key="7">
    <source>
        <dbReference type="ARBA" id="ARBA00013147"/>
    </source>
</evidence>
<evidence type="ECO:0000256" key="17">
    <source>
        <dbReference type="ARBA" id="ARBA00031520"/>
    </source>
</evidence>
<dbReference type="GO" id="GO:0004106">
    <property type="term" value="F:chorismate mutase activity"/>
    <property type="evidence" value="ECO:0007669"/>
    <property type="project" value="UniProtKB-EC"/>
</dbReference>
<evidence type="ECO:0000256" key="18">
    <source>
        <dbReference type="ARBA" id="ARBA00047848"/>
    </source>
</evidence>
<comment type="pathway">
    <text evidence="4">Amino-acid biosynthesis; L-phenylalanine biosynthesis; phenylpyruvate from prephenate: step 1/1.</text>
</comment>
<feature type="domain" description="ACT" evidence="22">
    <location>
        <begin position="276"/>
        <end position="353"/>
    </location>
</feature>
<keyword evidence="9" id="KW-0963">Cytoplasm</keyword>
<dbReference type="FunFam" id="3.30.70.260:FF:000012">
    <property type="entry name" value="Prephenate dehydratase"/>
    <property type="match status" value="1"/>
</dbReference>
<dbReference type="CDD" id="cd04905">
    <property type="entry name" value="ACT_CM-PDT"/>
    <property type="match status" value="1"/>
</dbReference>
<comment type="caution">
    <text evidence="23">The sequence shown here is derived from an EMBL/GenBank/DDBJ whole genome shotgun (WGS) entry which is preliminary data.</text>
</comment>
<dbReference type="FunFam" id="3.40.190.10:FF:000029">
    <property type="entry name" value="Chorismate mutase/Prephenate dehydratase"/>
    <property type="match status" value="1"/>
</dbReference>
<evidence type="ECO:0000256" key="8">
    <source>
        <dbReference type="ARBA" id="ARBA00014401"/>
    </source>
</evidence>
<dbReference type="eggNOG" id="COG0077">
    <property type="taxonomic scope" value="Bacteria"/>
</dbReference>
<comment type="pathway">
    <text evidence="5">Metabolic intermediate biosynthesis; prephenate biosynthesis; prephenate from chorismate: step 1/1.</text>
</comment>
<dbReference type="EC" id="4.2.1.51" evidence="7"/>
<dbReference type="GO" id="GO:0004664">
    <property type="term" value="F:prephenate dehydratase activity"/>
    <property type="evidence" value="ECO:0007669"/>
    <property type="project" value="UniProtKB-EC"/>
</dbReference>
<dbReference type="SUPFAM" id="SSF53850">
    <property type="entry name" value="Periplasmic binding protein-like II"/>
    <property type="match status" value="1"/>
</dbReference>
<dbReference type="InParanoid" id="B4D7X9"/>
<dbReference type="Proteomes" id="UP000005824">
    <property type="component" value="Unassembled WGS sequence"/>
</dbReference>
<dbReference type="RefSeq" id="WP_006982340.1">
    <property type="nucleotide sequence ID" value="NZ_ABVL01000019.1"/>
</dbReference>
<keyword evidence="12" id="KW-0584">Phenylalanine biosynthesis</keyword>
<dbReference type="Gene3D" id="3.40.190.10">
    <property type="entry name" value="Periplasmic binding protein-like II"/>
    <property type="match status" value="2"/>
</dbReference>
<dbReference type="SUPFAM" id="SSF55021">
    <property type="entry name" value="ACT-like"/>
    <property type="match status" value="1"/>
</dbReference>
<dbReference type="InterPro" id="IPR002912">
    <property type="entry name" value="ACT_dom"/>
</dbReference>
<keyword evidence="14" id="KW-0456">Lyase</keyword>
<comment type="catalytic activity">
    <reaction evidence="1">
        <text>chorismate = prephenate</text>
        <dbReference type="Rhea" id="RHEA:13897"/>
        <dbReference type="ChEBI" id="CHEBI:29748"/>
        <dbReference type="ChEBI" id="CHEBI:29934"/>
        <dbReference type="EC" id="5.4.99.5"/>
    </reaction>
</comment>
<gene>
    <name evidence="23" type="ORF">CfE428DRAFT_5019</name>
</gene>
<comment type="subcellular location">
    <subcellularLocation>
        <location evidence="3">Cytoplasm</location>
    </subcellularLocation>
</comment>
<keyword evidence="10" id="KW-0028">Amino-acid biosynthesis</keyword>
<evidence type="ECO:0000256" key="12">
    <source>
        <dbReference type="ARBA" id="ARBA00023222"/>
    </source>
</evidence>